<dbReference type="EMBL" id="VDES01000002">
    <property type="protein sequence ID" value="MBA1374697.1"/>
    <property type="molecule type" value="Genomic_DNA"/>
</dbReference>
<proteinExistence type="predicted"/>
<evidence type="ECO:0000256" key="1">
    <source>
        <dbReference type="SAM" id="SignalP"/>
    </source>
</evidence>
<protein>
    <recommendedName>
        <fullName evidence="4">Lipoprotein</fullName>
    </recommendedName>
</protein>
<name>A0A7V8RDX5_9SPHN</name>
<sequence length="171" mass="17188">MKLASLRLLGVTMMVSALAACGGEKAADAPAEGEAAAEAAPAAKGPVWAVSAEEGKTVMSLVEGADKTLATLKCANGSKTVEFEVPGFARIPEEIALTLAPDGGEPVLSIMVPADGEGFASGTAPLPDHFNAAFAGKQVLSFGMNTITVDTPAEGEADTFVTFCAQGESEG</sequence>
<dbReference type="RefSeq" id="WP_181268001.1">
    <property type="nucleotide sequence ID" value="NZ_BAAAGB010000001.1"/>
</dbReference>
<dbReference type="AlphaFoldDB" id="A0A7V8RDX5"/>
<dbReference type="PROSITE" id="PS51257">
    <property type="entry name" value="PROKAR_LIPOPROTEIN"/>
    <property type="match status" value="1"/>
</dbReference>
<evidence type="ECO:0000313" key="3">
    <source>
        <dbReference type="Proteomes" id="UP000589292"/>
    </source>
</evidence>
<evidence type="ECO:0000313" key="2">
    <source>
        <dbReference type="EMBL" id="MBA1374697.1"/>
    </source>
</evidence>
<accession>A0A7V8RDX5</accession>
<keyword evidence="3" id="KW-1185">Reference proteome</keyword>
<keyword evidence="1" id="KW-0732">Signal</keyword>
<feature type="signal peptide" evidence="1">
    <location>
        <begin position="1"/>
        <end position="19"/>
    </location>
</feature>
<feature type="chain" id="PRO_5031405537" description="Lipoprotein" evidence="1">
    <location>
        <begin position="20"/>
        <end position="171"/>
    </location>
</feature>
<dbReference type="Proteomes" id="UP000589292">
    <property type="component" value="Unassembled WGS sequence"/>
</dbReference>
<reference evidence="2 3" key="1">
    <citation type="journal article" date="1994" name="Int. J. Syst. Bacteriol.">
        <title>Phylogenetic positions of novel aerobic, bacteriochlorophyll a-containing bacteria and description of Roseococcus thiosulfatophilus gen. nov., sp. nov., Erythromicrobium ramosum gen. nov., sp. nov., and Erythrobacter litoralis sp. nov.</title>
        <authorList>
            <person name="Yurkov V."/>
            <person name="Stackebrandt E."/>
            <person name="Holmes A."/>
            <person name="Fuerst J.A."/>
            <person name="Hugenholtz P."/>
            <person name="Golecki J."/>
            <person name="Gad'on N."/>
            <person name="Gorlenko V.M."/>
            <person name="Kompantseva E.I."/>
            <person name="Drews G."/>
        </authorList>
    </citation>
    <scope>NUCLEOTIDE SEQUENCE [LARGE SCALE GENOMIC DNA]</scope>
    <source>
        <strain evidence="2 3">KR-99</strain>
    </source>
</reference>
<comment type="caution">
    <text evidence="2">The sequence shown here is derived from an EMBL/GenBank/DDBJ whole genome shotgun (WGS) entry which is preliminary data.</text>
</comment>
<evidence type="ECO:0008006" key="4">
    <source>
        <dbReference type="Google" id="ProtNLM"/>
    </source>
</evidence>
<gene>
    <name evidence="2" type="ORF">FG486_10120</name>
</gene>
<organism evidence="2 3">
    <name type="scientific">Sphingomonas ursincola</name>
    <dbReference type="NCBI Taxonomy" id="56361"/>
    <lineage>
        <taxon>Bacteria</taxon>
        <taxon>Pseudomonadati</taxon>
        <taxon>Pseudomonadota</taxon>
        <taxon>Alphaproteobacteria</taxon>
        <taxon>Sphingomonadales</taxon>
        <taxon>Sphingomonadaceae</taxon>
        <taxon>Sphingomonas</taxon>
    </lineage>
</organism>